<dbReference type="InterPro" id="IPR036915">
    <property type="entry name" value="Cyclin-like_sf"/>
</dbReference>
<dbReference type="SUPFAM" id="SSF47954">
    <property type="entry name" value="Cyclin-like"/>
    <property type="match status" value="2"/>
</dbReference>
<dbReference type="GO" id="GO:0097550">
    <property type="term" value="C:transcription preinitiation complex"/>
    <property type="evidence" value="ECO:0007669"/>
    <property type="project" value="TreeGrafter"/>
</dbReference>
<dbReference type="SUPFAM" id="SSF57783">
    <property type="entry name" value="Zinc beta-ribbon"/>
    <property type="match status" value="1"/>
</dbReference>
<proteinExistence type="inferred from homology"/>
<sequence>MSVNESIIKNKVSDRRTNFKNELGEKEYSNLLRKQSRRRKSSSFEDSEVQVVTCPSCGSTEFFLDTIRSEKSCKKCGLVVEENIIDSTFRGTARDKDGNFHGQNGAPKNMAIHDGGLSTTFDVNKGHLNDKARWYRLRRLNNQARVSDPHSRNLARAFTELGVIISNLSLSKDVRYESVNIYRNALDEDLIRGRSISKILVATVYIACRLCKVPRTLDEVEKATGINQKTIGKNYRFLARELGIKLTPISPNDYIPRFASRLGLSSQVEVRSIEIINQARDLGVTSGKDPASVAAATLYGTSMLFGERKTQTEIAKTLGVTEVTIRNRFKELNSKLDFI</sequence>
<keyword evidence="6" id="KW-0804">Transcription</keyword>
<dbReference type="PANTHER" id="PTHR11618">
    <property type="entry name" value="TRANSCRIPTION INITIATION FACTOR IIB-RELATED"/>
    <property type="match status" value="1"/>
</dbReference>
<evidence type="ECO:0000313" key="10">
    <source>
        <dbReference type="EMBL" id="MBE6512864.1"/>
    </source>
</evidence>
<dbReference type="Pfam" id="PF00382">
    <property type="entry name" value="TFIIB"/>
    <property type="match status" value="2"/>
</dbReference>
<dbReference type="SMART" id="SM00385">
    <property type="entry name" value="CYCLIN"/>
    <property type="match status" value="2"/>
</dbReference>
<evidence type="ECO:0000256" key="1">
    <source>
        <dbReference type="ARBA" id="ARBA00010857"/>
    </source>
</evidence>
<dbReference type="GO" id="GO:0070897">
    <property type="term" value="P:transcription preinitiation complex assembly"/>
    <property type="evidence" value="ECO:0007669"/>
    <property type="project" value="InterPro"/>
</dbReference>
<evidence type="ECO:0000256" key="5">
    <source>
        <dbReference type="ARBA" id="ARBA00023015"/>
    </source>
</evidence>
<keyword evidence="5" id="KW-0805">Transcription regulation</keyword>
<organism evidence="10 11">
    <name type="scientific">Methanobrevibacter olleyae</name>
    <dbReference type="NCBI Taxonomy" id="294671"/>
    <lineage>
        <taxon>Archaea</taxon>
        <taxon>Methanobacteriati</taxon>
        <taxon>Methanobacteriota</taxon>
        <taxon>Methanomada group</taxon>
        <taxon>Methanobacteria</taxon>
        <taxon>Methanobacteriales</taxon>
        <taxon>Methanobacteriaceae</taxon>
        <taxon>Methanobrevibacter</taxon>
    </lineage>
</organism>
<feature type="domain" description="TFIIB-type" evidence="9">
    <location>
        <begin position="50"/>
        <end position="81"/>
    </location>
</feature>
<dbReference type="GO" id="GO:0017025">
    <property type="term" value="F:TBP-class protein binding"/>
    <property type="evidence" value="ECO:0007669"/>
    <property type="project" value="InterPro"/>
</dbReference>
<dbReference type="CDD" id="cd20550">
    <property type="entry name" value="CYCLIN_TFIIB_archaea_like_rpt2"/>
    <property type="match status" value="1"/>
</dbReference>
<comment type="caution">
    <text evidence="10">The sequence shown here is derived from an EMBL/GenBank/DDBJ whole genome shotgun (WGS) entry which is preliminary data.</text>
</comment>
<evidence type="ECO:0000313" key="11">
    <source>
        <dbReference type="Proteomes" id="UP000732619"/>
    </source>
</evidence>
<dbReference type="PROSITE" id="PS51134">
    <property type="entry name" value="ZF_TFIIB"/>
    <property type="match status" value="1"/>
</dbReference>
<evidence type="ECO:0000256" key="8">
    <source>
        <dbReference type="PROSITE-ProRule" id="PRU00469"/>
    </source>
</evidence>
<protein>
    <recommendedName>
        <fullName evidence="2">Transcription initiation factor IIB</fullName>
    </recommendedName>
</protein>
<dbReference type="Proteomes" id="UP000732619">
    <property type="component" value="Unassembled WGS sequence"/>
</dbReference>
<keyword evidence="3" id="KW-0677">Repeat</keyword>
<dbReference type="Gene3D" id="1.10.472.10">
    <property type="entry name" value="Cyclin-like"/>
    <property type="match status" value="1"/>
</dbReference>
<evidence type="ECO:0000256" key="4">
    <source>
        <dbReference type="ARBA" id="ARBA00022771"/>
    </source>
</evidence>
<dbReference type="GO" id="GO:0008270">
    <property type="term" value="F:zinc ion binding"/>
    <property type="evidence" value="ECO:0007669"/>
    <property type="project" value="UniProtKB-KW"/>
</dbReference>
<evidence type="ECO:0000256" key="7">
    <source>
        <dbReference type="ARBA" id="ARBA00053882"/>
    </source>
</evidence>
<dbReference type="AlphaFoldDB" id="A0A8T3VMX2"/>
<evidence type="ECO:0000259" key="9">
    <source>
        <dbReference type="PROSITE" id="PS51134"/>
    </source>
</evidence>
<dbReference type="EMBL" id="SUTG01000034">
    <property type="protein sequence ID" value="MBE6512864.1"/>
    <property type="molecule type" value="Genomic_DNA"/>
</dbReference>
<evidence type="ECO:0000256" key="3">
    <source>
        <dbReference type="ARBA" id="ARBA00022737"/>
    </source>
</evidence>
<dbReference type="FunFam" id="1.10.472.10:FF:000023">
    <property type="entry name" value="Transcription initiation factor IIB"/>
    <property type="match status" value="1"/>
</dbReference>
<dbReference type="Pfam" id="PF08271">
    <property type="entry name" value="Zn_Ribbon_TF"/>
    <property type="match status" value="1"/>
</dbReference>
<comment type="similarity">
    <text evidence="1">Belongs to the TFIIB family.</text>
</comment>
<dbReference type="InterPro" id="IPR013137">
    <property type="entry name" value="Znf_TFIIB"/>
</dbReference>
<evidence type="ECO:0000256" key="6">
    <source>
        <dbReference type="ARBA" id="ARBA00023163"/>
    </source>
</evidence>
<dbReference type="InterPro" id="IPR000812">
    <property type="entry name" value="TFIIB"/>
</dbReference>
<keyword evidence="4 8" id="KW-0862">Zinc</keyword>
<dbReference type="PANTHER" id="PTHR11618:SF13">
    <property type="entry name" value="TRANSCRIPTION INITIATION FACTOR IIB"/>
    <property type="match status" value="1"/>
</dbReference>
<gene>
    <name evidence="10" type="primary">tfb</name>
    <name evidence="10" type="ORF">E7Z75_06970</name>
</gene>
<keyword evidence="4 8" id="KW-0863">Zinc-finger</keyword>
<reference evidence="10" key="1">
    <citation type="submission" date="2019-04" db="EMBL/GenBank/DDBJ databases">
        <title>Evolution of Biomass-Degrading Anaerobic Consortia Revealed by Metagenomics.</title>
        <authorList>
            <person name="Peng X."/>
        </authorList>
    </citation>
    <scope>NUCLEOTIDE SEQUENCE</scope>
    <source>
        <strain evidence="10">SIG14</strain>
    </source>
</reference>
<accession>A0A8T3VMX2</accession>
<dbReference type="InterPro" id="IPR013763">
    <property type="entry name" value="Cyclin-like_dom"/>
</dbReference>
<name>A0A8T3VMX2_METOL</name>
<dbReference type="InterPro" id="IPR013150">
    <property type="entry name" value="TFIIB_cyclin"/>
</dbReference>
<comment type="function">
    <text evidence="7">Stabilizes TBP binding to an archaeal box-A promoter. Also responsible for recruiting RNA polymerase II to the pre-initiation complex (DNA-TBP-TFIIB).</text>
</comment>
<keyword evidence="4 8" id="KW-0479">Metal-binding</keyword>
<evidence type="ECO:0000256" key="2">
    <source>
        <dbReference type="ARBA" id="ARBA00013932"/>
    </source>
</evidence>
<dbReference type="PRINTS" id="PR00685">
    <property type="entry name" value="TIFACTORIIB"/>
</dbReference>
<dbReference type="Gene3D" id="1.10.472.170">
    <property type="match status" value="1"/>
</dbReference>